<reference evidence="1 2" key="1">
    <citation type="submission" date="2024-04" db="EMBL/GenBank/DDBJ databases">
        <authorList>
            <person name="Fracassetti M."/>
        </authorList>
    </citation>
    <scope>NUCLEOTIDE SEQUENCE [LARGE SCALE GENOMIC DNA]</scope>
</reference>
<evidence type="ECO:0000313" key="2">
    <source>
        <dbReference type="Proteomes" id="UP001497516"/>
    </source>
</evidence>
<protein>
    <submittedName>
        <fullName evidence="1">Uncharacterized protein</fullName>
    </submittedName>
</protein>
<dbReference type="AlphaFoldDB" id="A0AAV2EC72"/>
<proteinExistence type="predicted"/>
<dbReference type="Proteomes" id="UP001497516">
    <property type="component" value="Chromosome 4"/>
</dbReference>
<name>A0AAV2EC72_9ROSI</name>
<sequence length="203" mass="22928">MKRRHSARVFRNFGSGKVEPAQGTVLAELVPRTEQRRLLVAGRRFTFCFADQLVEGLMHFHIPFSLELIEVRSAICHSSIKMTISRRDRIWRGSFVKYLVPGSNIVTTLSLRGASSHSGSSPCIKTKIVNKGDNESKHSLFGVSCRRFQIERSDKAKCLSQSLHECKCSIWLKYIVSQVLHQISIHLHGVQCSSSLSSRKMLS</sequence>
<organism evidence="1 2">
    <name type="scientific">Linum trigynum</name>
    <dbReference type="NCBI Taxonomy" id="586398"/>
    <lineage>
        <taxon>Eukaryota</taxon>
        <taxon>Viridiplantae</taxon>
        <taxon>Streptophyta</taxon>
        <taxon>Embryophyta</taxon>
        <taxon>Tracheophyta</taxon>
        <taxon>Spermatophyta</taxon>
        <taxon>Magnoliopsida</taxon>
        <taxon>eudicotyledons</taxon>
        <taxon>Gunneridae</taxon>
        <taxon>Pentapetalae</taxon>
        <taxon>rosids</taxon>
        <taxon>fabids</taxon>
        <taxon>Malpighiales</taxon>
        <taxon>Linaceae</taxon>
        <taxon>Linum</taxon>
    </lineage>
</organism>
<evidence type="ECO:0000313" key="1">
    <source>
        <dbReference type="EMBL" id="CAL1383332.1"/>
    </source>
</evidence>
<dbReference type="EMBL" id="OZ034817">
    <property type="protein sequence ID" value="CAL1383332.1"/>
    <property type="molecule type" value="Genomic_DNA"/>
</dbReference>
<gene>
    <name evidence="1" type="ORF">LTRI10_LOCUS24615</name>
</gene>
<accession>A0AAV2EC72</accession>
<keyword evidence="2" id="KW-1185">Reference proteome</keyword>